<dbReference type="InterPro" id="IPR052171">
    <property type="entry name" value="NHEJ_LigD"/>
</dbReference>
<reference evidence="4" key="1">
    <citation type="journal article" date="2019" name="Int. J. Syst. Evol. Microbiol.">
        <title>The Global Catalogue of Microorganisms (GCM) 10K type strain sequencing project: providing services to taxonomists for standard genome sequencing and annotation.</title>
        <authorList>
            <consortium name="The Broad Institute Genomics Platform"/>
            <consortium name="The Broad Institute Genome Sequencing Center for Infectious Disease"/>
            <person name="Wu L."/>
            <person name="Ma J."/>
        </authorList>
    </citation>
    <scope>NUCLEOTIDE SEQUENCE [LARGE SCALE GENOMIC DNA]</scope>
    <source>
        <strain evidence="4">JCM 15614</strain>
    </source>
</reference>
<evidence type="ECO:0000256" key="1">
    <source>
        <dbReference type="SAM" id="MobiDB-lite"/>
    </source>
</evidence>
<dbReference type="Gene3D" id="3.90.920.10">
    <property type="entry name" value="DNA primase, PRIM domain"/>
    <property type="match status" value="1"/>
</dbReference>
<gene>
    <name evidence="3" type="primary">ligD_1</name>
    <name evidence="3" type="ORF">GCM10010531_10950</name>
</gene>
<feature type="region of interest" description="Disordered" evidence="1">
    <location>
        <begin position="320"/>
        <end position="359"/>
    </location>
</feature>
<dbReference type="EMBL" id="BAAAVV010000002">
    <property type="protein sequence ID" value="GAA3161147.1"/>
    <property type="molecule type" value="Genomic_DNA"/>
</dbReference>
<protein>
    <submittedName>
        <fullName evidence="3">Non-homologous end-joining DNA ligase</fullName>
    </submittedName>
</protein>
<name>A0ABP6NXR1_9ACTN</name>
<dbReference type="Pfam" id="PF21686">
    <property type="entry name" value="LigD_Prim-Pol"/>
    <property type="match status" value="1"/>
</dbReference>
<comment type="caution">
    <text evidence="3">The sequence shown here is derived from an EMBL/GenBank/DDBJ whole genome shotgun (WGS) entry which is preliminary data.</text>
</comment>
<dbReference type="Proteomes" id="UP001499924">
    <property type="component" value="Unassembled WGS sequence"/>
</dbReference>
<keyword evidence="3" id="KW-0436">Ligase</keyword>
<sequence length="359" mass="40284">MASSKDARRDAIVLDVDGHEVRVSNPEKPYFADRGIRKIDVVEYFIAVGPGILFALEDRPTTLERWPGGVFEGARISTRVDNTGDAFYQKRVPKNAPEWVPTAHITFPSGRTADEIAPDSVAVVAWCANLGTLTFHPWPVSKTDVESPDQIRIDLDPQPGTDFTHAVAVAPHVRELLAEFGMQGWPKTSGGRGVHIYVPIQPRWTFQEVRRAVIAFGRELERRLPDQVTMSWWKEERGEKIFLDYNQMARDRTIASAYSIRPKPHAPVSAPVDWDELPDVSPFDFDVLTMPARFREVGDKHAGLADHAFGIEPLLELAERQATDDGLGDMPYPPDYPKMPGEPMRVQPSRAKRPTSENT</sequence>
<evidence type="ECO:0000313" key="4">
    <source>
        <dbReference type="Proteomes" id="UP001499924"/>
    </source>
</evidence>
<organism evidence="3 4">
    <name type="scientific">Blastococcus jejuensis</name>
    <dbReference type="NCBI Taxonomy" id="351224"/>
    <lineage>
        <taxon>Bacteria</taxon>
        <taxon>Bacillati</taxon>
        <taxon>Actinomycetota</taxon>
        <taxon>Actinomycetes</taxon>
        <taxon>Geodermatophilales</taxon>
        <taxon>Geodermatophilaceae</taxon>
        <taxon>Blastococcus</taxon>
    </lineage>
</organism>
<evidence type="ECO:0000259" key="2">
    <source>
        <dbReference type="Pfam" id="PF21686"/>
    </source>
</evidence>
<dbReference type="PANTHER" id="PTHR42705">
    <property type="entry name" value="BIFUNCTIONAL NON-HOMOLOGOUS END JOINING PROTEIN LIGD"/>
    <property type="match status" value="1"/>
</dbReference>
<evidence type="ECO:0000313" key="3">
    <source>
        <dbReference type="EMBL" id="GAA3161147.1"/>
    </source>
</evidence>
<dbReference type="InterPro" id="IPR014145">
    <property type="entry name" value="LigD_pol_dom"/>
</dbReference>
<dbReference type="PANTHER" id="PTHR42705:SF3">
    <property type="entry name" value="ATP-DEPENDENT DNA LIGASE"/>
    <property type="match status" value="1"/>
</dbReference>
<feature type="domain" description="DNA ligase D polymerase" evidence="2">
    <location>
        <begin position="38"/>
        <end position="300"/>
    </location>
</feature>
<keyword evidence="4" id="KW-1185">Reference proteome</keyword>
<dbReference type="CDD" id="cd04865">
    <property type="entry name" value="LigD_Pol_like_2"/>
    <property type="match status" value="1"/>
</dbReference>
<proteinExistence type="predicted"/>
<dbReference type="RefSeq" id="WP_344687628.1">
    <property type="nucleotide sequence ID" value="NZ_BAAAVV010000002.1"/>
</dbReference>
<dbReference type="GO" id="GO:0016874">
    <property type="term" value="F:ligase activity"/>
    <property type="evidence" value="ECO:0007669"/>
    <property type="project" value="UniProtKB-KW"/>
</dbReference>
<accession>A0ABP6NXR1</accession>